<keyword evidence="2" id="KW-0472">Membrane</keyword>
<dbReference type="AlphaFoldDB" id="A0A2N0UUD3"/>
<feature type="compositionally biased region" description="Basic and acidic residues" evidence="1">
    <location>
        <begin position="437"/>
        <end position="459"/>
    </location>
</feature>
<organism evidence="3 4">
    <name type="scientific">Ruminococcus bromii</name>
    <dbReference type="NCBI Taxonomy" id="40518"/>
    <lineage>
        <taxon>Bacteria</taxon>
        <taxon>Bacillati</taxon>
        <taxon>Bacillota</taxon>
        <taxon>Clostridia</taxon>
        <taxon>Eubacteriales</taxon>
        <taxon>Oscillospiraceae</taxon>
        <taxon>Ruminococcus</taxon>
    </lineage>
</organism>
<dbReference type="RefSeq" id="WP_101029040.1">
    <property type="nucleotide sequence ID" value="NZ_CABMMZ010000046.1"/>
</dbReference>
<feature type="compositionally biased region" description="Basic and acidic residues" evidence="1">
    <location>
        <begin position="364"/>
        <end position="394"/>
    </location>
</feature>
<feature type="transmembrane region" description="Helical" evidence="2">
    <location>
        <begin position="75"/>
        <end position="96"/>
    </location>
</feature>
<dbReference type="Proteomes" id="UP000233425">
    <property type="component" value="Unassembled WGS sequence"/>
</dbReference>
<dbReference type="EMBL" id="NNSR01000046">
    <property type="protein sequence ID" value="PKD30577.1"/>
    <property type="molecule type" value="Genomic_DNA"/>
</dbReference>
<keyword evidence="2" id="KW-1133">Transmembrane helix</keyword>
<comment type="caution">
    <text evidence="3">The sequence shown here is derived from an EMBL/GenBank/DDBJ whole genome shotgun (WGS) entry which is preliminary data.</text>
</comment>
<feature type="transmembrane region" description="Helical" evidence="2">
    <location>
        <begin position="175"/>
        <end position="195"/>
    </location>
</feature>
<gene>
    <name evidence="3" type="ORF">RBATCC27255_01024</name>
</gene>
<feature type="transmembrane region" description="Helical" evidence="2">
    <location>
        <begin position="207"/>
        <end position="227"/>
    </location>
</feature>
<evidence type="ECO:0000256" key="1">
    <source>
        <dbReference type="SAM" id="MobiDB-lite"/>
    </source>
</evidence>
<sequence length="489" mass="52905">MKTKYSIIPFIPAVIAAVGLKIMSMFAMDGNGLLFGMNKSSINYCVIGISLGLFALCVLINLFDRRTAPVCPVKRNVVSGTLAILSGVAIVGSSFLTLLNTTAGNSEGYLLSILVALFSIPAAIAMVMISKVHFTGKTIVSNASMFFVFPALWGCCGLVSEFIAATKVSISASDMTPLFCYIFITLYLFSSSMVVSRVKGKNPVKACFIYGLPAATVSLAYGVGAVLTSSVENTGVSALVNGIMFIILAAYIVSFTVEMFTNCLTKAEVEIIDSLPEDEDTYENSYISSGGYDELVVSDKNDEDVPLSDDSYETVAQGLSDFVMGYDDDNYDESTIKDANINDGLVLGYGEEPQTQYAENTAAEPEKEKTAEPVKENPVKPVEKNTAKPVKESPAKSVKKITAKPVKESPAKSVEKITAKPAEENSARSVKNISAEPEIHEEFKNARRINTPEKKPEPIKAEAPVENFEVTSDRMSEIDRLLKELEDKK</sequence>
<evidence type="ECO:0000313" key="4">
    <source>
        <dbReference type="Proteomes" id="UP000233425"/>
    </source>
</evidence>
<proteinExistence type="predicted"/>
<feature type="transmembrane region" description="Helical" evidence="2">
    <location>
        <begin position="40"/>
        <end position="63"/>
    </location>
</feature>
<evidence type="ECO:0000256" key="2">
    <source>
        <dbReference type="SAM" id="Phobius"/>
    </source>
</evidence>
<name>A0A2N0UUD3_9FIRM</name>
<reference evidence="3" key="1">
    <citation type="journal article" date="2018" name="Environ. Microbiol.">
        <title>Sporulation capability and amylosome conservation among diverse human colonic and rumen isolates of the keystone starch-degrader Ruminococcus bromii.</title>
        <authorList>
            <person name="Mukhopadhya I."/>
            <person name="Morais S."/>
            <person name="Laverde-Gomez J."/>
            <person name="Sheridan P.O."/>
            <person name="Walker A.W."/>
            <person name="Kelly W."/>
            <person name="Klieve A.V."/>
            <person name="Ouwerkerk D."/>
            <person name="Duncan S.H."/>
            <person name="Louis P."/>
            <person name="Koropatkin N."/>
            <person name="Cockburn D."/>
            <person name="Kibler R."/>
            <person name="Cooper P.J."/>
            <person name="Sandoval C."/>
            <person name="Crost E."/>
            <person name="Juge N."/>
            <person name="Bayer E.A."/>
            <person name="Flint H.J."/>
        </authorList>
    </citation>
    <scope>NUCLEOTIDE SEQUENCE [LARGE SCALE GENOMIC DNA]</scope>
    <source>
        <strain evidence="3">ATCC 27255</strain>
    </source>
</reference>
<feature type="transmembrane region" description="Helical" evidence="2">
    <location>
        <begin position="108"/>
        <end position="127"/>
    </location>
</feature>
<feature type="compositionally biased region" description="Basic and acidic residues" evidence="1">
    <location>
        <begin position="405"/>
        <end position="426"/>
    </location>
</feature>
<keyword evidence="2" id="KW-0812">Transmembrane</keyword>
<evidence type="ECO:0000313" key="3">
    <source>
        <dbReference type="EMBL" id="PKD30577.1"/>
    </source>
</evidence>
<feature type="transmembrane region" description="Helical" evidence="2">
    <location>
        <begin position="7"/>
        <end position="28"/>
    </location>
</feature>
<feature type="region of interest" description="Disordered" evidence="1">
    <location>
        <begin position="356"/>
        <end position="459"/>
    </location>
</feature>
<keyword evidence="4" id="KW-1185">Reference proteome</keyword>
<accession>A0A2N0UUD3</accession>
<feature type="transmembrane region" description="Helical" evidence="2">
    <location>
        <begin position="239"/>
        <end position="257"/>
    </location>
</feature>
<protein>
    <submittedName>
        <fullName evidence="3">Uncharacterized protein</fullName>
    </submittedName>
</protein>
<feature type="transmembrane region" description="Helical" evidence="2">
    <location>
        <begin position="139"/>
        <end position="163"/>
    </location>
</feature>